<name>A0ABU9LNH5_9BACL</name>
<protein>
    <submittedName>
        <fullName evidence="1">SLAP domain-containing protein</fullName>
    </submittedName>
</protein>
<dbReference type="GeneID" id="97821344"/>
<reference evidence="1 2" key="1">
    <citation type="submission" date="2024-04" db="EMBL/GenBank/DDBJ databases">
        <authorList>
            <person name="Wu Y.S."/>
            <person name="Zhang L."/>
        </authorList>
    </citation>
    <scope>NUCLEOTIDE SEQUENCE [LARGE SCALE GENOMIC DNA]</scope>
    <source>
        <strain evidence="1 2">KG-01</strain>
    </source>
</reference>
<proteinExistence type="predicted"/>
<accession>A0ABU9LNH5</accession>
<evidence type="ECO:0000313" key="1">
    <source>
        <dbReference type="EMBL" id="MEL5989368.1"/>
    </source>
</evidence>
<dbReference type="EMBL" id="JBCEWA010000011">
    <property type="protein sequence ID" value="MEL5989368.1"/>
    <property type="molecule type" value="Genomic_DNA"/>
</dbReference>
<dbReference type="InterPro" id="IPR030910">
    <property type="entry name" value="SLAP_dom"/>
</dbReference>
<dbReference type="NCBIfam" id="TIGR04398">
    <property type="entry name" value="SLAP_DUP"/>
    <property type="match status" value="1"/>
</dbReference>
<gene>
    <name evidence="1" type="ORF">AAF454_13225</name>
</gene>
<comment type="caution">
    <text evidence="1">The sequence shown here is derived from an EMBL/GenBank/DDBJ whole genome shotgun (WGS) entry which is preliminary data.</text>
</comment>
<keyword evidence="2" id="KW-1185">Reference proteome</keyword>
<evidence type="ECO:0000313" key="2">
    <source>
        <dbReference type="Proteomes" id="UP001398420"/>
    </source>
</evidence>
<organism evidence="1 2">
    <name type="scientific">Kurthia gibsonii</name>
    <dbReference type="NCBI Taxonomy" id="33946"/>
    <lineage>
        <taxon>Bacteria</taxon>
        <taxon>Bacillati</taxon>
        <taxon>Bacillota</taxon>
        <taxon>Bacilli</taxon>
        <taxon>Bacillales</taxon>
        <taxon>Caryophanaceae</taxon>
        <taxon>Kurthia</taxon>
    </lineage>
</organism>
<dbReference type="Proteomes" id="UP001398420">
    <property type="component" value="Unassembled WGS sequence"/>
</dbReference>
<dbReference type="RefSeq" id="WP_068454048.1">
    <property type="nucleotide sequence ID" value="NZ_BJOB01000017.1"/>
</dbReference>
<sequence length="98" mass="11809">MKLLFEQTWDRTISHQDRTLIEQIFEYCNKDVCYTHIRTAMNHKNEQLVTLLVHNTTDYTITFQERFVRFGDLEGIFTIPKLTIPPYTSMPWTFIFKS</sequence>